<evidence type="ECO:0000313" key="2">
    <source>
        <dbReference type="EMBL" id="NNU16190.1"/>
    </source>
</evidence>
<proteinExistence type="predicted"/>
<protein>
    <recommendedName>
        <fullName evidence="4">Outer membrane protein W</fullName>
    </recommendedName>
</protein>
<dbReference type="Gene3D" id="2.40.160.170">
    <property type="match status" value="1"/>
</dbReference>
<dbReference type="Proteomes" id="UP000536835">
    <property type="component" value="Unassembled WGS sequence"/>
</dbReference>
<feature type="chain" id="PRO_5031123777" description="Outer membrane protein W" evidence="1">
    <location>
        <begin position="22"/>
        <end position="221"/>
    </location>
</feature>
<sequence>MKHAILAAAASAIALSGAASAGVGADVSVGTPGVSGNVHMQFTPLITLRAGVNFFDFEMEDQEFDDISYDAELGFTQVGGYVDLHPFMNGFNVSAGALFGERTIDLTATPMMDIEIGDQTFTAQEVGVLRGAADFGDMSYYAGIGWDSTTHGLSPISFVVRAGVLMTDSPMVSLVNEGGTIDPLIQAEINAELANETAQLQTDLEDFEFFPMISIGIGFGF</sequence>
<keyword evidence="3" id="KW-1185">Reference proteome</keyword>
<dbReference type="RefSeq" id="WP_173198215.1">
    <property type="nucleotide sequence ID" value="NZ_JABFCX010000002.1"/>
</dbReference>
<gene>
    <name evidence="2" type="ORF">HK107_07640</name>
</gene>
<dbReference type="AlphaFoldDB" id="A0A7Y3W4W6"/>
<accession>A0A7Y3W4W6</accession>
<dbReference type="EMBL" id="JABFCX010000002">
    <property type="protein sequence ID" value="NNU16190.1"/>
    <property type="molecule type" value="Genomic_DNA"/>
</dbReference>
<feature type="signal peptide" evidence="1">
    <location>
        <begin position="1"/>
        <end position="21"/>
    </location>
</feature>
<comment type="caution">
    <text evidence="2">The sequence shown here is derived from an EMBL/GenBank/DDBJ whole genome shotgun (WGS) entry which is preliminary data.</text>
</comment>
<evidence type="ECO:0000313" key="3">
    <source>
        <dbReference type="Proteomes" id="UP000536835"/>
    </source>
</evidence>
<name>A0A7Y3W4W6_9PROT</name>
<evidence type="ECO:0008006" key="4">
    <source>
        <dbReference type="Google" id="ProtNLM"/>
    </source>
</evidence>
<organism evidence="2 3">
    <name type="scientific">Parvularcula mediterranea</name>
    <dbReference type="NCBI Taxonomy" id="2732508"/>
    <lineage>
        <taxon>Bacteria</taxon>
        <taxon>Pseudomonadati</taxon>
        <taxon>Pseudomonadota</taxon>
        <taxon>Alphaproteobacteria</taxon>
        <taxon>Parvularculales</taxon>
        <taxon>Parvularculaceae</taxon>
        <taxon>Parvularcula</taxon>
    </lineage>
</organism>
<evidence type="ECO:0000256" key="1">
    <source>
        <dbReference type="SAM" id="SignalP"/>
    </source>
</evidence>
<keyword evidence="1" id="KW-0732">Signal</keyword>
<reference evidence="2 3" key="1">
    <citation type="submission" date="2020-05" db="EMBL/GenBank/DDBJ databases">
        <title>Parvularcula mediterraneae sp. nov., isolated from polypropylene straw from shallow seawater of the seashore of Laganas in Zakynthos island, Greece.</title>
        <authorList>
            <person name="Szabo I."/>
            <person name="Al-Omari J."/>
            <person name="Rado J."/>
            <person name="Szerdahelyi G.S."/>
        </authorList>
    </citation>
    <scope>NUCLEOTIDE SEQUENCE [LARGE SCALE GENOMIC DNA]</scope>
    <source>
        <strain evidence="2 3">ZS-1/3</strain>
    </source>
</reference>